<dbReference type="Pfam" id="PF02518">
    <property type="entry name" value="HATPase_c"/>
    <property type="match status" value="1"/>
</dbReference>
<dbReference type="InterPro" id="IPR004358">
    <property type="entry name" value="Sig_transdc_His_kin-like_C"/>
</dbReference>
<dbReference type="AlphaFoldDB" id="A0A1W1D4U2"/>
<evidence type="ECO:0000256" key="1">
    <source>
        <dbReference type="ARBA" id="ARBA00022553"/>
    </source>
</evidence>
<dbReference type="SUPFAM" id="SSF55874">
    <property type="entry name" value="ATPase domain of HSP90 chaperone/DNA topoisomerase II/histidine kinase"/>
    <property type="match status" value="1"/>
</dbReference>
<evidence type="ECO:0000313" key="8">
    <source>
        <dbReference type="EMBL" id="SFV61950.1"/>
    </source>
</evidence>
<evidence type="ECO:0000256" key="5">
    <source>
        <dbReference type="ARBA" id="ARBA00022840"/>
    </source>
</evidence>
<dbReference type="InterPro" id="IPR036890">
    <property type="entry name" value="HATPase_C_sf"/>
</dbReference>
<evidence type="ECO:0000259" key="7">
    <source>
        <dbReference type="PROSITE" id="PS50109"/>
    </source>
</evidence>
<dbReference type="EMBL" id="FPHH01000064">
    <property type="protein sequence ID" value="SFV61950.1"/>
    <property type="molecule type" value="Genomic_DNA"/>
</dbReference>
<proteinExistence type="predicted"/>
<reference evidence="9" key="1">
    <citation type="submission" date="2016-10" db="EMBL/GenBank/DDBJ databases">
        <authorList>
            <person name="de Groot N.N."/>
        </authorList>
    </citation>
    <scope>NUCLEOTIDE SEQUENCE</scope>
</reference>
<evidence type="ECO:0000256" key="4">
    <source>
        <dbReference type="ARBA" id="ARBA00022777"/>
    </source>
</evidence>
<feature type="domain" description="Histidine kinase" evidence="7">
    <location>
        <begin position="418"/>
        <end position="628"/>
    </location>
</feature>
<evidence type="ECO:0000256" key="6">
    <source>
        <dbReference type="ARBA" id="ARBA00023012"/>
    </source>
</evidence>
<dbReference type="PANTHER" id="PTHR43065:SF10">
    <property type="entry name" value="PEROXIDE STRESS-ACTIVATED HISTIDINE KINASE MAK3"/>
    <property type="match status" value="1"/>
</dbReference>
<dbReference type="InterPro" id="IPR005467">
    <property type="entry name" value="His_kinase_dom"/>
</dbReference>
<dbReference type="InterPro" id="IPR036097">
    <property type="entry name" value="HisK_dim/P_sf"/>
</dbReference>
<dbReference type="SMART" id="SM00387">
    <property type="entry name" value="HATPase_c"/>
    <property type="match status" value="1"/>
</dbReference>
<evidence type="ECO:0000256" key="3">
    <source>
        <dbReference type="ARBA" id="ARBA00022741"/>
    </source>
</evidence>
<keyword evidence="2" id="KW-0808">Transferase</keyword>
<gene>
    <name evidence="9" type="ORF">MNB_SM-3-971</name>
    <name evidence="8" type="ORF">MNB_SM-5-844</name>
</gene>
<dbReference type="Gene3D" id="3.30.565.10">
    <property type="entry name" value="Histidine kinase-like ATPase, C-terminal domain"/>
    <property type="match status" value="1"/>
</dbReference>
<accession>A0A1W1D4U2</accession>
<dbReference type="GO" id="GO:0000155">
    <property type="term" value="F:phosphorelay sensor kinase activity"/>
    <property type="evidence" value="ECO:0007669"/>
    <property type="project" value="InterPro"/>
</dbReference>
<dbReference type="SUPFAM" id="SSF47384">
    <property type="entry name" value="Homodimeric domain of signal transducing histidine kinase"/>
    <property type="match status" value="1"/>
</dbReference>
<dbReference type="PROSITE" id="PS50109">
    <property type="entry name" value="HIS_KIN"/>
    <property type="match status" value="1"/>
</dbReference>
<dbReference type="SUPFAM" id="SSF53850">
    <property type="entry name" value="Periplasmic binding protein-like II"/>
    <property type="match status" value="1"/>
</dbReference>
<dbReference type="InterPro" id="IPR003594">
    <property type="entry name" value="HATPase_dom"/>
</dbReference>
<dbReference type="PRINTS" id="PR00344">
    <property type="entry name" value="BCTRLSENSOR"/>
</dbReference>
<name>A0A1W1D4U2_9ZZZZ</name>
<keyword evidence="3" id="KW-0547">Nucleotide-binding</keyword>
<keyword evidence="4" id="KW-0418">Kinase</keyword>
<keyword evidence="6" id="KW-0902">Two-component regulatory system</keyword>
<keyword evidence="1" id="KW-0597">Phosphoprotein</keyword>
<dbReference type="Gene3D" id="3.40.190.10">
    <property type="entry name" value="Periplasmic binding protein-like II"/>
    <property type="match status" value="2"/>
</dbReference>
<dbReference type="GO" id="GO:0005524">
    <property type="term" value="F:ATP binding"/>
    <property type="evidence" value="ECO:0007669"/>
    <property type="project" value="UniProtKB-KW"/>
</dbReference>
<evidence type="ECO:0000256" key="2">
    <source>
        <dbReference type="ARBA" id="ARBA00022679"/>
    </source>
</evidence>
<organism evidence="9">
    <name type="scientific">hydrothermal vent metagenome</name>
    <dbReference type="NCBI Taxonomy" id="652676"/>
    <lineage>
        <taxon>unclassified sequences</taxon>
        <taxon>metagenomes</taxon>
        <taxon>ecological metagenomes</taxon>
    </lineage>
</organism>
<dbReference type="PANTHER" id="PTHR43065">
    <property type="entry name" value="SENSOR HISTIDINE KINASE"/>
    <property type="match status" value="1"/>
</dbReference>
<keyword evidence="5" id="KW-0067">ATP-binding</keyword>
<dbReference type="Gene3D" id="1.10.287.130">
    <property type="match status" value="1"/>
</dbReference>
<dbReference type="EMBL" id="FPHP01000036">
    <property type="protein sequence ID" value="SFV75436.1"/>
    <property type="molecule type" value="Genomic_DNA"/>
</dbReference>
<evidence type="ECO:0000313" key="9">
    <source>
        <dbReference type="EMBL" id="SFV75436.1"/>
    </source>
</evidence>
<protein>
    <submittedName>
        <fullName evidence="9">PUTATIVE TWO-COMPONENT SENSOR</fullName>
    </submittedName>
</protein>
<dbReference type="Pfam" id="PF13531">
    <property type="entry name" value="SBP_bac_11"/>
    <property type="match status" value="1"/>
</dbReference>
<sequence>MLKEKPKLLFYCGITMIKPMREISQIIEEKYDCVIDIISGDSQTLYDRLKREQKGDLYLPGSSSFRKKNLRDGILLDKKYIGFNRAAIFVQHGNPKKIKDLTSLVDENIVTMLCNPKNGSIGAGTKEVLKKFGGKKFLKEAFAKSSKIAKNSKELNDALIDKSVDMVINWRATRYWDENQKYIEDIEIDEEYAPKQRMVINLLKFSKHKKIAKAFMKFAASRDGQAIVKKYGFYPKLSSELKTKDASIRAILNAQSNIIILSDGIRMLDANQKLLDFFGDFKNFNDFKKEHKCICDFFEREIPSDDYIVNKDYDGLNWVEYILKNPKRDFKVIMKKGEKLHHFSISVKEQIFNKLTQDIFMVITLNDITKEVEIQTKLKELNFTLEKRIREEIEKNREKDKQLFHQSRLAQMGEMIGMIAHQWRQPLSAISSASIAINMKAQMDMLDSKSAIELADKISEFTQYLSKTIDDFREFYKDKKEKQDITYKELIDSTLNIVEVSLKNKNIKLVIDIESEIVFQTYANELKQVLLNLIKNAEDALLEKEVKNPYIKILAQENRLIVSDNGGGIPEDIIDKIFDPYFSTKSLNGTGLGLYMSKTIIEEHCEGKLTVHNEADGAVFVIELLVKHH</sequence>